<evidence type="ECO:0000313" key="2">
    <source>
        <dbReference type="EMBL" id="TFJ81723.1"/>
    </source>
</evidence>
<dbReference type="AlphaFoldDB" id="A0A4D9CW31"/>
<accession>A0A4D9CW31</accession>
<proteinExistence type="predicted"/>
<reference evidence="2 3" key="1">
    <citation type="submission" date="2019-01" db="EMBL/GenBank/DDBJ databases">
        <title>Nuclear Genome Assembly of the Microalgal Biofuel strain Nannochloropsis salina CCMP1776.</title>
        <authorList>
            <person name="Hovde B."/>
        </authorList>
    </citation>
    <scope>NUCLEOTIDE SEQUENCE [LARGE SCALE GENOMIC DNA]</scope>
    <source>
        <strain evidence="2 3">CCMP1776</strain>
    </source>
</reference>
<keyword evidence="3" id="KW-1185">Reference proteome</keyword>
<gene>
    <name evidence="2" type="ORF">NSK_006972</name>
</gene>
<dbReference type="InterPro" id="IPR016024">
    <property type="entry name" value="ARM-type_fold"/>
</dbReference>
<dbReference type="Gene3D" id="1.25.10.10">
    <property type="entry name" value="Leucine-rich Repeat Variant"/>
    <property type="match status" value="1"/>
</dbReference>
<feature type="region of interest" description="Disordered" evidence="1">
    <location>
        <begin position="367"/>
        <end position="388"/>
    </location>
</feature>
<sequence>MNDKNHNSAFLGTNSFEQSESLCRGVLDPEAEFDIEELGPATRSIGVSSGPTPVQTLPSHYNRHQGAYLYRDGVGTGGNDGDGDKHVECTPPLTIPFMPQKQHQRADDLLSSKLRSNDAVDMIPAKLVAPNLPFETSLFPLERCHYYTNKPAPELFSDIQVALKEKAVVFKFVPGKFKFSCEYRTGVNNVRFVCRAYFVPEDGRTVVEFQRRSGCCIVCAKVVDAVRSTLLARECNSEALPITIRPFKPKPLAASACLVQEEGETSAKVERARQEAQQCKLMQDLQNCLAQGRDDVLTDFAKVLIPLSQLAPEHLLGQPSHAELLAALGRHEIQSTRLSALVCLANLAAACFPQSGEGLSSVPCLRRGVSTDTEDDNPDVETGEEPAPSAGDVCAWFEDVLETIINALQSKFGPHSDAHVRREAARALWHLSKESFARTAAARQVLESCVSGDAEEDHVLQEYVRGALEHMQVC</sequence>
<dbReference type="Proteomes" id="UP000355283">
    <property type="component" value="Unassembled WGS sequence"/>
</dbReference>
<evidence type="ECO:0000256" key="1">
    <source>
        <dbReference type="SAM" id="MobiDB-lite"/>
    </source>
</evidence>
<name>A0A4D9CW31_9STRA</name>
<dbReference type="SUPFAM" id="SSF48371">
    <property type="entry name" value="ARM repeat"/>
    <property type="match status" value="1"/>
</dbReference>
<comment type="caution">
    <text evidence="2">The sequence shown here is derived from an EMBL/GenBank/DDBJ whole genome shotgun (WGS) entry which is preliminary data.</text>
</comment>
<dbReference type="EMBL" id="SDOX01000122">
    <property type="protein sequence ID" value="TFJ81723.1"/>
    <property type="molecule type" value="Genomic_DNA"/>
</dbReference>
<organism evidence="2 3">
    <name type="scientific">Nannochloropsis salina CCMP1776</name>
    <dbReference type="NCBI Taxonomy" id="1027361"/>
    <lineage>
        <taxon>Eukaryota</taxon>
        <taxon>Sar</taxon>
        <taxon>Stramenopiles</taxon>
        <taxon>Ochrophyta</taxon>
        <taxon>Eustigmatophyceae</taxon>
        <taxon>Eustigmatales</taxon>
        <taxon>Monodopsidaceae</taxon>
        <taxon>Microchloropsis</taxon>
        <taxon>Microchloropsis salina</taxon>
    </lineage>
</organism>
<feature type="compositionally biased region" description="Acidic residues" evidence="1">
    <location>
        <begin position="372"/>
        <end position="384"/>
    </location>
</feature>
<dbReference type="OrthoDB" id="10283281at2759"/>
<evidence type="ECO:0000313" key="3">
    <source>
        <dbReference type="Proteomes" id="UP000355283"/>
    </source>
</evidence>
<protein>
    <submittedName>
        <fullName evidence="2">Uncharacterized protein</fullName>
    </submittedName>
</protein>
<dbReference type="InterPro" id="IPR011989">
    <property type="entry name" value="ARM-like"/>
</dbReference>